<evidence type="ECO:0000313" key="3">
    <source>
        <dbReference type="Proteomes" id="UP001172082"/>
    </source>
</evidence>
<reference evidence="2" key="1">
    <citation type="submission" date="2023-06" db="EMBL/GenBank/DDBJ databases">
        <title>Genomic of Parafulvivirga corallium.</title>
        <authorList>
            <person name="Wang G."/>
        </authorList>
    </citation>
    <scope>NUCLEOTIDE SEQUENCE</scope>
    <source>
        <strain evidence="2">BMA10</strain>
    </source>
</reference>
<dbReference type="PROSITE" id="PS50088">
    <property type="entry name" value="ANK_REPEAT"/>
    <property type="match status" value="2"/>
</dbReference>
<dbReference type="InterPro" id="IPR052391">
    <property type="entry name" value="E3_Ligase-Neurotoxin"/>
</dbReference>
<protein>
    <submittedName>
        <fullName evidence="2">Ankyrin repeat domain-containing protein</fullName>
    </submittedName>
</protein>
<evidence type="ECO:0000313" key="2">
    <source>
        <dbReference type="EMBL" id="MDN5205518.1"/>
    </source>
</evidence>
<evidence type="ECO:0000256" key="1">
    <source>
        <dbReference type="PROSITE-ProRule" id="PRU00023"/>
    </source>
</evidence>
<dbReference type="Gene3D" id="1.25.40.20">
    <property type="entry name" value="Ankyrin repeat-containing domain"/>
    <property type="match status" value="3"/>
</dbReference>
<dbReference type="RefSeq" id="WP_346755540.1">
    <property type="nucleotide sequence ID" value="NZ_JAUJEA010000020.1"/>
</dbReference>
<gene>
    <name evidence="2" type="ORF">QQ008_29310</name>
</gene>
<dbReference type="InterPro" id="IPR036770">
    <property type="entry name" value="Ankyrin_rpt-contain_sf"/>
</dbReference>
<feature type="repeat" description="ANK" evidence="1">
    <location>
        <begin position="345"/>
        <end position="377"/>
    </location>
</feature>
<keyword evidence="1" id="KW-0040">ANK repeat</keyword>
<dbReference type="EMBL" id="JAUJEA010000020">
    <property type="protein sequence ID" value="MDN5205518.1"/>
    <property type="molecule type" value="Genomic_DNA"/>
</dbReference>
<comment type="caution">
    <text evidence="2">The sequence shown here is derived from an EMBL/GenBank/DDBJ whole genome shotgun (WGS) entry which is preliminary data.</text>
</comment>
<accession>A0ABT8L115</accession>
<dbReference type="Pfam" id="PF12796">
    <property type="entry name" value="Ank_2"/>
    <property type="match status" value="2"/>
</dbReference>
<dbReference type="Proteomes" id="UP001172082">
    <property type="component" value="Unassembled WGS sequence"/>
</dbReference>
<proteinExistence type="predicted"/>
<dbReference type="PANTHER" id="PTHR24133">
    <property type="entry name" value="ANKYRIN DOMAIN-CONTAINING"/>
    <property type="match status" value="1"/>
</dbReference>
<dbReference type="SUPFAM" id="SSF48403">
    <property type="entry name" value="Ankyrin repeat"/>
    <property type="match status" value="2"/>
</dbReference>
<keyword evidence="3" id="KW-1185">Reference proteome</keyword>
<sequence>MTSQQHPQFEEALKAIDSGNASQLKALLKDHPELVKAQSMTDDEPYSGYFYRATLLHHVAGNPVRGPLPDNIVEIAQILLDAGADIEAPCGGGPTQPNTHGGTTLGLLASGRTAENQGLAESLMEVLLKAGAKMDSNGTGGIMWISLYHTVENKGQRDVARMLYDRGHGVDLCFAAGLGLLDQVKSYFLEDGSLKQGADHYYKHHRRTNKEATTEEILEDAFLFACINGELEVAEYLLAKNININAKRPWGPELITPLHGAAWAGWKHIAQFLIANGADPYCRDKNHNATPVSWAQYCKKPEVMEYLLEDENNLDLFDALEFGKVNRFEALFGDTDPNAALMKGESGVFLRVAAYHGYSAIVRFLLEKGADPNLSNSKGETALFWARKNNHTDVIQILEDETHR</sequence>
<organism evidence="2 3">
    <name type="scientific">Splendidivirga corallicola</name>
    <dbReference type="NCBI Taxonomy" id="3051826"/>
    <lineage>
        <taxon>Bacteria</taxon>
        <taxon>Pseudomonadati</taxon>
        <taxon>Bacteroidota</taxon>
        <taxon>Cytophagia</taxon>
        <taxon>Cytophagales</taxon>
        <taxon>Splendidivirgaceae</taxon>
        <taxon>Splendidivirga</taxon>
    </lineage>
</organism>
<name>A0ABT8L115_9BACT</name>
<dbReference type="SMART" id="SM00248">
    <property type="entry name" value="ANK"/>
    <property type="match status" value="7"/>
</dbReference>
<dbReference type="InterPro" id="IPR002110">
    <property type="entry name" value="Ankyrin_rpt"/>
</dbReference>
<dbReference type="PROSITE" id="PS50297">
    <property type="entry name" value="ANK_REP_REGION"/>
    <property type="match status" value="1"/>
</dbReference>
<dbReference type="PANTHER" id="PTHR24133:SF40">
    <property type="entry name" value="ANKYRIN REPEAT DOMAIN 44"/>
    <property type="match status" value="1"/>
</dbReference>
<feature type="repeat" description="ANK" evidence="1">
    <location>
        <begin position="253"/>
        <end position="285"/>
    </location>
</feature>